<sequence>MNSGDLVIFQTKDPENLPLPSWDLLQMQRILHRIGALSGAANVPMKPWNCDSEDEGSDMGFEDVFELYQDEDFVEPDEEDTQLPTILGRLSRFQSSFEINQNADFPRRRSPSSEVLVKMNAFKI</sequence>
<gene>
    <name evidence="1" type="ORF">N7472_001149</name>
</gene>
<evidence type="ECO:0000313" key="2">
    <source>
        <dbReference type="Proteomes" id="UP001150879"/>
    </source>
</evidence>
<protein>
    <submittedName>
        <fullName evidence="1">Uncharacterized protein</fullName>
    </submittedName>
</protein>
<reference evidence="1" key="2">
    <citation type="journal article" date="2023" name="IMA Fungus">
        <title>Comparative genomic study of the Penicillium genus elucidates a diverse pangenome and 15 lateral gene transfer events.</title>
        <authorList>
            <person name="Petersen C."/>
            <person name="Sorensen T."/>
            <person name="Nielsen M.R."/>
            <person name="Sondergaard T.E."/>
            <person name="Sorensen J.L."/>
            <person name="Fitzpatrick D.A."/>
            <person name="Frisvad J.C."/>
            <person name="Nielsen K.L."/>
        </authorList>
    </citation>
    <scope>NUCLEOTIDE SEQUENCE</scope>
    <source>
        <strain evidence="1">IBT 16849</strain>
    </source>
</reference>
<keyword evidence="2" id="KW-1185">Reference proteome</keyword>
<dbReference type="Proteomes" id="UP001150879">
    <property type="component" value="Unassembled WGS sequence"/>
</dbReference>
<reference evidence="1" key="1">
    <citation type="submission" date="2022-11" db="EMBL/GenBank/DDBJ databases">
        <authorList>
            <person name="Petersen C."/>
        </authorList>
    </citation>
    <scope>NUCLEOTIDE SEQUENCE</scope>
    <source>
        <strain evidence="1">IBT 16849</strain>
    </source>
</reference>
<name>A0A9W9T750_9EURO</name>
<organism evidence="1 2">
    <name type="scientific">Penicillium cf. griseofulvum</name>
    <dbReference type="NCBI Taxonomy" id="2972120"/>
    <lineage>
        <taxon>Eukaryota</taxon>
        <taxon>Fungi</taxon>
        <taxon>Dikarya</taxon>
        <taxon>Ascomycota</taxon>
        <taxon>Pezizomycotina</taxon>
        <taxon>Eurotiomycetes</taxon>
        <taxon>Eurotiomycetidae</taxon>
        <taxon>Eurotiales</taxon>
        <taxon>Aspergillaceae</taxon>
        <taxon>Penicillium</taxon>
    </lineage>
</organism>
<comment type="caution">
    <text evidence="1">The sequence shown here is derived from an EMBL/GenBank/DDBJ whole genome shotgun (WGS) entry which is preliminary data.</text>
</comment>
<accession>A0A9W9T750</accession>
<dbReference type="AlphaFoldDB" id="A0A9W9T750"/>
<evidence type="ECO:0000313" key="1">
    <source>
        <dbReference type="EMBL" id="KAJ5211010.1"/>
    </source>
</evidence>
<proteinExistence type="predicted"/>
<dbReference type="EMBL" id="JAPQKP010000001">
    <property type="protein sequence ID" value="KAJ5211010.1"/>
    <property type="molecule type" value="Genomic_DNA"/>
</dbReference>